<proteinExistence type="predicted"/>
<feature type="compositionally biased region" description="Basic and acidic residues" evidence="1">
    <location>
        <begin position="67"/>
        <end position="78"/>
    </location>
</feature>
<gene>
    <name evidence="2" type="ORF">ADK38_16855</name>
</gene>
<organism evidence="2 3">
    <name type="scientific">Streptomyces varsoviensis</name>
    <dbReference type="NCBI Taxonomy" id="67373"/>
    <lineage>
        <taxon>Bacteria</taxon>
        <taxon>Bacillati</taxon>
        <taxon>Actinomycetota</taxon>
        <taxon>Actinomycetes</taxon>
        <taxon>Kitasatosporales</taxon>
        <taxon>Streptomycetaceae</taxon>
        <taxon>Streptomyces</taxon>
    </lineage>
</organism>
<dbReference type="Proteomes" id="UP000037020">
    <property type="component" value="Unassembled WGS sequence"/>
</dbReference>
<accession>A0ABR5J6D1</accession>
<evidence type="ECO:0000313" key="3">
    <source>
        <dbReference type="Proteomes" id="UP000037020"/>
    </source>
</evidence>
<evidence type="ECO:0000313" key="2">
    <source>
        <dbReference type="EMBL" id="KOG88965.1"/>
    </source>
</evidence>
<feature type="non-terminal residue" evidence="2">
    <location>
        <position position="117"/>
    </location>
</feature>
<reference evidence="2 3" key="1">
    <citation type="submission" date="2015-07" db="EMBL/GenBank/DDBJ databases">
        <authorList>
            <person name="Ju K.-S."/>
            <person name="Doroghazi J.R."/>
            <person name="Metcalf W.W."/>
        </authorList>
    </citation>
    <scope>NUCLEOTIDE SEQUENCE [LARGE SCALE GENOMIC DNA]</scope>
    <source>
        <strain evidence="2 3">NRRL B-3589</strain>
    </source>
</reference>
<name>A0ABR5J6D1_9ACTN</name>
<protein>
    <submittedName>
        <fullName evidence="2">Uncharacterized protein</fullName>
    </submittedName>
</protein>
<feature type="non-terminal residue" evidence="2">
    <location>
        <position position="1"/>
    </location>
</feature>
<evidence type="ECO:0000256" key="1">
    <source>
        <dbReference type="SAM" id="MobiDB-lite"/>
    </source>
</evidence>
<comment type="caution">
    <text evidence="2">The sequence shown here is derived from an EMBL/GenBank/DDBJ whole genome shotgun (WGS) entry which is preliminary data.</text>
</comment>
<feature type="compositionally biased region" description="Pro residues" evidence="1">
    <location>
        <begin position="103"/>
        <end position="117"/>
    </location>
</feature>
<sequence>TAALLSRPTAQPSPSLTALARGLAASLFGGLRVVDKDGHITSYGKDPSGGPLLRHDGNTYAPTTAEPKSEAGKTETKPEAGSVEAKPEAGKAEAKPAAEPVPAVEPKPAPTAQPQPQ</sequence>
<feature type="region of interest" description="Disordered" evidence="1">
    <location>
        <begin position="37"/>
        <end position="117"/>
    </location>
</feature>
<dbReference type="EMBL" id="LGUT01001421">
    <property type="protein sequence ID" value="KOG88965.1"/>
    <property type="molecule type" value="Genomic_DNA"/>
</dbReference>
<keyword evidence="3" id="KW-1185">Reference proteome</keyword>
<feature type="compositionally biased region" description="Basic and acidic residues" evidence="1">
    <location>
        <begin position="85"/>
        <end position="96"/>
    </location>
</feature>